<name>A0ABP8MIZ7_9BACT</name>
<evidence type="ECO:0000313" key="4">
    <source>
        <dbReference type="EMBL" id="GAA4451444.1"/>
    </source>
</evidence>
<dbReference type="PANTHER" id="PTHR43265:SF1">
    <property type="entry name" value="ESTERASE ESTD"/>
    <property type="match status" value="1"/>
</dbReference>
<dbReference type="SUPFAM" id="SSF53474">
    <property type="entry name" value="alpha/beta-Hydrolases"/>
    <property type="match status" value="1"/>
</dbReference>
<dbReference type="InterPro" id="IPR024981">
    <property type="entry name" value="DUF3887"/>
</dbReference>
<evidence type="ECO:0000259" key="3">
    <source>
        <dbReference type="Pfam" id="PF13026"/>
    </source>
</evidence>
<evidence type="ECO:0000256" key="1">
    <source>
        <dbReference type="SAM" id="SignalP"/>
    </source>
</evidence>
<accession>A0ABP8MIZ7</accession>
<protein>
    <recommendedName>
        <fullName evidence="6">Serine aminopeptidase S33 domain-containing protein</fullName>
    </recommendedName>
</protein>
<dbReference type="Pfam" id="PF12146">
    <property type="entry name" value="Hydrolase_4"/>
    <property type="match status" value="1"/>
</dbReference>
<dbReference type="InterPro" id="IPR022742">
    <property type="entry name" value="Hydrolase_4"/>
</dbReference>
<dbReference type="PANTHER" id="PTHR43265">
    <property type="entry name" value="ESTERASE ESTD"/>
    <property type="match status" value="1"/>
</dbReference>
<dbReference type="EMBL" id="BAABEZ010000004">
    <property type="protein sequence ID" value="GAA4451444.1"/>
    <property type="molecule type" value="Genomic_DNA"/>
</dbReference>
<evidence type="ECO:0000259" key="2">
    <source>
        <dbReference type="Pfam" id="PF12146"/>
    </source>
</evidence>
<feature type="domain" description="Serine aminopeptidase S33" evidence="2">
    <location>
        <begin position="184"/>
        <end position="392"/>
    </location>
</feature>
<dbReference type="InterPro" id="IPR053145">
    <property type="entry name" value="AB_hydrolase_Est10"/>
</dbReference>
<gene>
    <name evidence="4" type="ORF">GCM10023092_09130</name>
</gene>
<feature type="signal peptide" evidence="1">
    <location>
        <begin position="1"/>
        <end position="26"/>
    </location>
</feature>
<dbReference type="Pfam" id="PF13026">
    <property type="entry name" value="DUF3887"/>
    <property type="match status" value="1"/>
</dbReference>
<organism evidence="4 5">
    <name type="scientific">Rurimicrobium arvi</name>
    <dbReference type="NCBI Taxonomy" id="2049916"/>
    <lineage>
        <taxon>Bacteria</taxon>
        <taxon>Pseudomonadati</taxon>
        <taxon>Bacteroidota</taxon>
        <taxon>Chitinophagia</taxon>
        <taxon>Chitinophagales</taxon>
        <taxon>Chitinophagaceae</taxon>
        <taxon>Rurimicrobium</taxon>
    </lineage>
</organism>
<feature type="domain" description="DUF3887" evidence="3">
    <location>
        <begin position="41"/>
        <end position="123"/>
    </location>
</feature>
<keyword evidence="1" id="KW-0732">Signal</keyword>
<comment type="caution">
    <text evidence="4">The sequence shown here is derived from an EMBL/GenBank/DDBJ whole genome shotgun (WGS) entry which is preliminary data.</text>
</comment>
<evidence type="ECO:0000313" key="5">
    <source>
        <dbReference type="Proteomes" id="UP001501410"/>
    </source>
</evidence>
<feature type="chain" id="PRO_5047436936" description="Serine aminopeptidase S33 domain-containing protein" evidence="1">
    <location>
        <begin position="27"/>
        <end position="426"/>
    </location>
</feature>
<dbReference type="InterPro" id="IPR029058">
    <property type="entry name" value="AB_hydrolase_fold"/>
</dbReference>
<reference evidence="5" key="1">
    <citation type="journal article" date="2019" name="Int. J. Syst. Evol. Microbiol.">
        <title>The Global Catalogue of Microorganisms (GCM) 10K type strain sequencing project: providing services to taxonomists for standard genome sequencing and annotation.</title>
        <authorList>
            <consortium name="The Broad Institute Genomics Platform"/>
            <consortium name="The Broad Institute Genome Sequencing Center for Infectious Disease"/>
            <person name="Wu L."/>
            <person name="Ma J."/>
        </authorList>
    </citation>
    <scope>NUCLEOTIDE SEQUENCE [LARGE SCALE GENOMIC DNA]</scope>
    <source>
        <strain evidence="5">JCM 31921</strain>
    </source>
</reference>
<evidence type="ECO:0008006" key="6">
    <source>
        <dbReference type="Google" id="ProtNLM"/>
    </source>
</evidence>
<dbReference type="Proteomes" id="UP001501410">
    <property type="component" value="Unassembled WGS sequence"/>
</dbReference>
<sequence>MAENKSVMRYLLLFLAGFMLAQSAEAQKEPLNYALSFPRFKQFYNERKSDSLYGMFAVTVKAVLSPEKTQDLINSLQEQYGTIGQTSVNKSAPQGLVYEAAFSKGKSMNVTYILNDKNEIAGLFFSPKDDVPAEPVVNNFEVTGSKGVPIKGTLETPASGGPHPLVIIVAGSGPTDRNGNSTLGVHSNTYKLLAECLLARGIASVRYDKCGIGASASPQVSEQQMRFETMSGDLEAIIRKARADKRFGKIYLAGHSEGSLVSMLAAQKEKVDGFISIAGPARPAGDILLEQISNAQPELAEETRATLESIKAGKPANPQNPALQQMFSPGVQPYVQSWMAYDPRVEIKKLSIPVLIIQGTEDTQVPVSEATMLHQARAGSQLTVLYGMTHTLKTATADPASNRKTYEDPAIPLTNGLCDAIGSFCK</sequence>
<proteinExistence type="predicted"/>
<keyword evidence="5" id="KW-1185">Reference proteome</keyword>
<dbReference type="Gene3D" id="3.40.50.1820">
    <property type="entry name" value="alpha/beta hydrolase"/>
    <property type="match status" value="1"/>
</dbReference>